<dbReference type="InterPro" id="IPR051344">
    <property type="entry name" value="Vgb"/>
</dbReference>
<evidence type="ECO:0000313" key="1">
    <source>
        <dbReference type="EMBL" id="TLS49256.1"/>
    </source>
</evidence>
<name>A0A5R9G4J2_9BACL</name>
<dbReference type="RefSeq" id="WP_138197233.1">
    <property type="nucleotide sequence ID" value="NZ_VCIW01000022.1"/>
</dbReference>
<organism evidence="1 2">
    <name type="scientific">Paenibacillus antri</name>
    <dbReference type="NCBI Taxonomy" id="2582848"/>
    <lineage>
        <taxon>Bacteria</taxon>
        <taxon>Bacillati</taxon>
        <taxon>Bacillota</taxon>
        <taxon>Bacilli</taxon>
        <taxon>Bacillales</taxon>
        <taxon>Paenibacillaceae</taxon>
        <taxon>Paenibacillus</taxon>
    </lineage>
</organism>
<proteinExistence type="predicted"/>
<gene>
    <name evidence="1" type="ORF">FE782_25695</name>
</gene>
<dbReference type="Gene3D" id="2.120.10.30">
    <property type="entry name" value="TolB, C-terminal domain"/>
    <property type="match status" value="1"/>
</dbReference>
<dbReference type="SUPFAM" id="SSF63829">
    <property type="entry name" value="Calcium-dependent phosphotriesterase"/>
    <property type="match status" value="1"/>
</dbReference>
<dbReference type="InterPro" id="IPR015943">
    <property type="entry name" value="WD40/YVTN_repeat-like_dom_sf"/>
</dbReference>
<protein>
    <submittedName>
        <fullName evidence="1">Uncharacterized protein</fullName>
    </submittedName>
</protein>
<dbReference type="Gene3D" id="2.130.10.10">
    <property type="entry name" value="YVTN repeat-like/Quinoprotein amine dehydrogenase"/>
    <property type="match status" value="1"/>
</dbReference>
<dbReference type="PANTHER" id="PTHR40274:SF3">
    <property type="entry name" value="VIRGINIAMYCIN B LYASE"/>
    <property type="match status" value="1"/>
</dbReference>
<dbReference type="SUPFAM" id="SSF50998">
    <property type="entry name" value="Quinoprotein alcohol dehydrogenase-like"/>
    <property type="match status" value="1"/>
</dbReference>
<evidence type="ECO:0000313" key="2">
    <source>
        <dbReference type="Proteomes" id="UP000309676"/>
    </source>
</evidence>
<keyword evidence="2" id="KW-1185">Reference proteome</keyword>
<dbReference type="Proteomes" id="UP000309676">
    <property type="component" value="Unassembled WGS sequence"/>
</dbReference>
<dbReference type="EMBL" id="VCIW01000022">
    <property type="protein sequence ID" value="TLS49256.1"/>
    <property type="molecule type" value="Genomic_DNA"/>
</dbReference>
<dbReference type="InterPro" id="IPR058094">
    <property type="entry name" value="Ig-like_OmpL47-like"/>
</dbReference>
<comment type="caution">
    <text evidence="1">The sequence shown here is derived from an EMBL/GenBank/DDBJ whole genome shotgun (WGS) entry which is preliminary data.</text>
</comment>
<accession>A0A5R9G4J2</accession>
<dbReference type="OrthoDB" id="843723at2"/>
<dbReference type="Gene3D" id="3.30.1920.20">
    <property type="match status" value="1"/>
</dbReference>
<dbReference type="SUPFAM" id="SSF69322">
    <property type="entry name" value="Tricorn protease domain 2"/>
    <property type="match status" value="1"/>
</dbReference>
<dbReference type="PANTHER" id="PTHR40274">
    <property type="entry name" value="VIRGINIAMYCIN B LYASE"/>
    <property type="match status" value="1"/>
</dbReference>
<sequence length="1066" mass="113983">MTALVVSASLVPAAGAEEASSLTIRNAGFEEPASAGSVPGWEQTYGKGFGDMFYEVSSAHRFEGAQSLLLDDSNVVRALGLESEPIPVTPGTNYSASAMMNVERGVVGLYLLYYNASGVRVGEASAWLETTGGEWKKHGASAAAPTTAAYARILIYSSGAGIGRGYADAVALEEMEIGTFERIGGVVQGIINADSDIGFEDGKHVIYSVFKGRDDVPTVFAVVDALTRDVLRTYPLPGVESAWGVKAATDGRVYIGTHYDGRLYRYTPGTLGFENLGRFGTETHVFSMAAGPNGKMYAGTYPSGKLYVFDPATEDIVDLGVVEEGQRYVRSLAYDAERDVLYAGAGGTLSRIYKYSSDGTRKEILGGLIPGGGDTYAFPYGMDFDEDRLFVKFSNGDLLVVKPDDTIDYYDPNGMDIHSGQVAPIPGQPGRALFTLGGQLYAYDSATRSSTLIKEFESTTNFQDGEFIDLGSPDWPGLTFVGMGSYGHVIYYNLETGHAEVAPANYGGSPILIQSIHAGPNNKMYIAGYMSGFASYDPATGEVSESNPLGQIESSVVRGDKLILGAYAGARILEYDPALPFSKTNPRELFNLRGHGQDRPFAMAYDPATDRLAVGTVPNTTSLQGALATYDFATGELNVYENIVPNQSIISLTFKDGLLYAGTTVYGGLGTSGPTETNAKLFVFDPATKRKVYETIPATGRKGVTGLTVGPDGNVWGVAEDYLFKFNPETNRFDYRAAKLRRYGSSTTWAWAFLHPGEDGNLYGTSRGQFFMVKPETNEYVLLDGSKGNYLNRDAFGSFYFSDSSELWKYTPPGLDGEPPVTSAAVDPAEPDGANGWYRGPATVTLQASDERSGVTETVYSMDSGSTWSAYTAPVSFEQDGLYTMLYRSVDAKGNREAAKRLDLRVDAAAPNIAFNIAPEAVYETSGEITVAVAVSDSVSGVEPASVSASLNGAPIQTGDVVPLYALPLGAHTVTVTASDIAGNTKQEQVVFYTAASLESLLELIDRFLAGGRIENAGIAESLRAKAHAGSWQALIMEAQALSGKQIDPEAADALLRDAEALRNQE</sequence>
<dbReference type="Gene3D" id="2.60.120.260">
    <property type="entry name" value="Galactose-binding domain-like"/>
    <property type="match status" value="1"/>
</dbReference>
<dbReference type="AlphaFoldDB" id="A0A5R9G4J2"/>
<dbReference type="NCBIfam" id="NF047446">
    <property type="entry name" value="barrel_OmpL47"/>
    <property type="match status" value="1"/>
</dbReference>
<dbReference type="InterPro" id="IPR011042">
    <property type="entry name" value="6-blade_b-propeller_TolB-like"/>
</dbReference>
<reference evidence="1 2" key="1">
    <citation type="submission" date="2019-05" db="EMBL/GenBank/DDBJ databases">
        <authorList>
            <person name="Narsing Rao M.P."/>
            <person name="Li W.J."/>
        </authorList>
    </citation>
    <scope>NUCLEOTIDE SEQUENCE [LARGE SCALE GENOMIC DNA]</scope>
    <source>
        <strain evidence="1 2">SYSU_K30003</strain>
    </source>
</reference>
<dbReference type="InterPro" id="IPR011047">
    <property type="entry name" value="Quinoprotein_ADH-like_sf"/>
</dbReference>